<accession>A0ABQ3CB92</accession>
<proteinExistence type="predicted"/>
<evidence type="ECO:0000313" key="3">
    <source>
        <dbReference type="Proteomes" id="UP000624183"/>
    </source>
</evidence>
<evidence type="ECO:0000313" key="2">
    <source>
        <dbReference type="EMBL" id="GGZ82773.1"/>
    </source>
</evidence>
<organism evidence="2 3">
    <name type="scientific">Streptomyces rubiginosohelvolus</name>
    <dbReference type="NCBI Taxonomy" id="67362"/>
    <lineage>
        <taxon>Bacteria</taxon>
        <taxon>Bacillati</taxon>
        <taxon>Actinomycetota</taxon>
        <taxon>Actinomycetes</taxon>
        <taxon>Kitasatosporales</taxon>
        <taxon>Streptomycetaceae</taxon>
        <taxon>Streptomyces</taxon>
    </lineage>
</organism>
<keyword evidence="3" id="KW-1185">Reference proteome</keyword>
<gene>
    <name evidence="2" type="ORF">GCM10010328_66490</name>
</gene>
<feature type="region of interest" description="Disordered" evidence="1">
    <location>
        <begin position="1"/>
        <end position="21"/>
    </location>
</feature>
<protein>
    <submittedName>
        <fullName evidence="2">Uncharacterized protein</fullName>
    </submittedName>
</protein>
<reference evidence="3" key="1">
    <citation type="journal article" date="2019" name="Int. J. Syst. Evol. Microbiol.">
        <title>The Global Catalogue of Microorganisms (GCM) 10K type strain sequencing project: providing services to taxonomists for standard genome sequencing and annotation.</title>
        <authorList>
            <consortium name="The Broad Institute Genomics Platform"/>
            <consortium name="The Broad Institute Genome Sequencing Center for Infectious Disease"/>
            <person name="Wu L."/>
            <person name="Ma J."/>
        </authorList>
    </citation>
    <scope>NUCLEOTIDE SEQUENCE [LARGE SCALE GENOMIC DNA]</scope>
    <source>
        <strain evidence="3">JCM 4602</strain>
    </source>
</reference>
<comment type="caution">
    <text evidence="2">The sequence shown here is derived from an EMBL/GenBank/DDBJ whole genome shotgun (WGS) entry which is preliminary data.</text>
</comment>
<dbReference type="EMBL" id="BMUW01000028">
    <property type="protein sequence ID" value="GGZ82773.1"/>
    <property type="molecule type" value="Genomic_DNA"/>
</dbReference>
<name>A0ABQ3CB92_9ACTN</name>
<dbReference type="Proteomes" id="UP000624183">
    <property type="component" value="Unassembled WGS sequence"/>
</dbReference>
<sequence>MSQPSEVFGSSEVSETTDGPLPLFVTFTTGAKLLAEHGLVESITPDGLRYIARTADDWPFGDEDDRLPYVMAGRTRTMQTRAFLAYFQQGPARGGRGLKPKSNGGRR</sequence>
<evidence type="ECO:0000256" key="1">
    <source>
        <dbReference type="SAM" id="MobiDB-lite"/>
    </source>
</evidence>